<dbReference type="Proteomes" id="UP000199595">
    <property type="component" value="Unassembled WGS sequence"/>
</dbReference>
<dbReference type="STRING" id="762486.SAMN05444411_101143"/>
<dbReference type="EMBL" id="FNNJ01000001">
    <property type="protein sequence ID" value="SDW14015.1"/>
    <property type="molecule type" value="Genomic_DNA"/>
</dbReference>
<keyword evidence="1" id="KW-0812">Transmembrane</keyword>
<accession>A0A1H2R3U6</accession>
<proteinExistence type="predicted"/>
<protein>
    <submittedName>
        <fullName evidence="2">Uncharacterized protein</fullName>
    </submittedName>
</protein>
<keyword evidence="3" id="KW-1185">Reference proteome</keyword>
<name>A0A1H2R3U6_9FLAO</name>
<reference evidence="2 3" key="1">
    <citation type="submission" date="2016-10" db="EMBL/GenBank/DDBJ databases">
        <authorList>
            <person name="de Groot N.N."/>
        </authorList>
    </citation>
    <scope>NUCLEOTIDE SEQUENCE [LARGE SCALE GENOMIC DNA]</scope>
    <source>
        <strain evidence="2 3">DSM 24956</strain>
    </source>
</reference>
<gene>
    <name evidence="2" type="ORF">SAMN05444411_101143</name>
</gene>
<organism evidence="2 3">
    <name type="scientific">Lutibacter oricola</name>
    <dbReference type="NCBI Taxonomy" id="762486"/>
    <lineage>
        <taxon>Bacteria</taxon>
        <taxon>Pseudomonadati</taxon>
        <taxon>Bacteroidota</taxon>
        <taxon>Flavobacteriia</taxon>
        <taxon>Flavobacteriales</taxon>
        <taxon>Flavobacteriaceae</taxon>
        <taxon>Lutibacter</taxon>
    </lineage>
</organism>
<keyword evidence="1" id="KW-1133">Transmembrane helix</keyword>
<feature type="transmembrane region" description="Helical" evidence="1">
    <location>
        <begin position="70"/>
        <end position="96"/>
    </location>
</feature>
<dbReference type="OrthoDB" id="1447544at2"/>
<dbReference type="AlphaFoldDB" id="A0A1H2R3U6"/>
<feature type="transmembrane region" description="Helical" evidence="1">
    <location>
        <begin position="36"/>
        <end position="58"/>
    </location>
</feature>
<dbReference type="RefSeq" id="WP_090118692.1">
    <property type="nucleotide sequence ID" value="NZ_FNNJ01000001.1"/>
</dbReference>
<keyword evidence="1" id="KW-0472">Membrane</keyword>
<feature type="transmembrane region" description="Helical" evidence="1">
    <location>
        <begin position="6"/>
        <end position="24"/>
    </location>
</feature>
<evidence type="ECO:0000256" key="1">
    <source>
        <dbReference type="SAM" id="Phobius"/>
    </source>
</evidence>
<evidence type="ECO:0000313" key="2">
    <source>
        <dbReference type="EMBL" id="SDW14015.1"/>
    </source>
</evidence>
<feature type="transmembrane region" description="Helical" evidence="1">
    <location>
        <begin position="108"/>
        <end position="125"/>
    </location>
</feature>
<sequence>MELSIFIAKIIAVIYLAFGVGLIVNSNYYRKVILKLLNDATYIILGGIIAIIIGFFIVENHNYWVKNWTVIITIIGWVALIKGVLLLAFPSTITFFKPLFNNGNVTKILTPLVLIFGLIFAYFGFVN</sequence>
<evidence type="ECO:0000313" key="3">
    <source>
        <dbReference type="Proteomes" id="UP000199595"/>
    </source>
</evidence>